<dbReference type="SUPFAM" id="SSF49764">
    <property type="entry name" value="HSP20-like chaperones"/>
    <property type="match status" value="1"/>
</dbReference>
<dbReference type="AlphaFoldDB" id="A0A1A9WKE6"/>
<feature type="compositionally biased region" description="Acidic residues" evidence="4">
    <location>
        <begin position="217"/>
        <end position="227"/>
    </location>
</feature>
<dbReference type="EnsemblMetazoa" id="GBRI022902-RA">
    <property type="protein sequence ID" value="GBRI022902-PA"/>
    <property type="gene ID" value="GBRI022902"/>
</dbReference>
<dbReference type="CDD" id="cd06526">
    <property type="entry name" value="metazoan_ACD"/>
    <property type="match status" value="1"/>
</dbReference>
<evidence type="ECO:0000256" key="4">
    <source>
        <dbReference type="SAM" id="MobiDB-lite"/>
    </source>
</evidence>
<dbReference type="Proteomes" id="UP000091820">
    <property type="component" value="Unassembled WGS sequence"/>
</dbReference>
<dbReference type="GO" id="GO:0005737">
    <property type="term" value="C:cytoplasm"/>
    <property type="evidence" value="ECO:0007669"/>
    <property type="project" value="TreeGrafter"/>
</dbReference>
<feature type="domain" description="SHSP" evidence="5">
    <location>
        <begin position="67"/>
        <end position="180"/>
    </location>
</feature>
<dbReference type="PANTHER" id="PTHR45640:SF13">
    <property type="entry name" value="HEAT SHOCK PROTEIN 22-RELATED"/>
    <property type="match status" value="1"/>
</dbReference>
<comment type="similarity">
    <text evidence="2 3">Belongs to the small heat shock protein (HSP20) family.</text>
</comment>
<reference evidence="7" key="1">
    <citation type="submission" date="2014-03" db="EMBL/GenBank/DDBJ databases">
        <authorList>
            <person name="Aksoy S."/>
            <person name="Warren W."/>
            <person name="Wilson R.K."/>
        </authorList>
    </citation>
    <scope>NUCLEOTIDE SEQUENCE [LARGE SCALE GENOMIC DNA]</scope>
    <source>
        <strain evidence="7">IAEA</strain>
    </source>
</reference>
<dbReference type="GO" id="GO:0051082">
    <property type="term" value="F:unfolded protein binding"/>
    <property type="evidence" value="ECO:0007669"/>
    <property type="project" value="TreeGrafter"/>
</dbReference>
<dbReference type="GO" id="GO:0009408">
    <property type="term" value="P:response to heat"/>
    <property type="evidence" value="ECO:0007669"/>
    <property type="project" value="TreeGrafter"/>
</dbReference>
<proteinExistence type="inferred from homology"/>
<dbReference type="GO" id="GO:0005634">
    <property type="term" value="C:nucleus"/>
    <property type="evidence" value="ECO:0007669"/>
    <property type="project" value="TreeGrafter"/>
</dbReference>
<dbReference type="STRING" id="37001.A0A1A9WKE6"/>
<evidence type="ECO:0000256" key="3">
    <source>
        <dbReference type="RuleBase" id="RU003616"/>
    </source>
</evidence>
<keyword evidence="1" id="KW-0346">Stress response</keyword>
<keyword evidence="7" id="KW-1185">Reference proteome</keyword>
<evidence type="ECO:0000256" key="2">
    <source>
        <dbReference type="PROSITE-ProRule" id="PRU00285"/>
    </source>
</evidence>
<name>A0A1A9WKE6_9MUSC</name>
<protein>
    <submittedName>
        <fullName evidence="6">SHSP domain-containing protein</fullName>
    </submittedName>
</protein>
<dbReference type="InterPro" id="IPR008978">
    <property type="entry name" value="HSP20-like_chaperone"/>
</dbReference>
<dbReference type="Pfam" id="PF00011">
    <property type="entry name" value="HSP20"/>
    <property type="match status" value="1"/>
</dbReference>
<dbReference type="PROSITE" id="PS01031">
    <property type="entry name" value="SHSP"/>
    <property type="match status" value="1"/>
</dbReference>
<feature type="region of interest" description="Disordered" evidence="4">
    <location>
        <begin position="184"/>
        <end position="227"/>
    </location>
</feature>
<sequence length="227" mass="26934">MHWDRDWYINRHHCALDPFCHYKHPWRIYERFHSLIDFDWDYYSSSCHVECHRCDYEPVWCHRSCLTGTIYIENGNEKDSYGKGTYKIIFDAHHFRGNELQLKAKNNDILILEGQHKDDRINKIPAACITKSFTRKFKLPRNYDAALAKASFSKDGILTIIVPAPPPLDDVEREIEILETDRYYGVTENDGNDNAEMKAIENQKEENEKENDKEQQQEEDEDENENN</sequence>
<dbReference type="InterPro" id="IPR002068">
    <property type="entry name" value="A-crystallin/Hsp20_dom"/>
</dbReference>
<dbReference type="Gene3D" id="2.60.40.790">
    <property type="match status" value="1"/>
</dbReference>
<dbReference type="VEuPathDB" id="VectorBase:GBRI022902"/>
<evidence type="ECO:0000313" key="7">
    <source>
        <dbReference type="Proteomes" id="UP000091820"/>
    </source>
</evidence>
<dbReference type="PANTHER" id="PTHR45640">
    <property type="entry name" value="HEAT SHOCK PROTEIN HSP-12.2-RELATED"/>
    <property type="match status" value="1"/>
</dbReference>
<evidence type="ECO:0000313" key="6">
    <source>
        <dbReference type="EnsemblMetazoa" id="GBRI022902-PA"/>
    </source>
</evidence>
<evidence type="ECO:0000256" key="1">
    <source>
        <dbReference type="ARBA" id="ARBA00023016"/>
    </source>
</evidence>
<dbReference type="GO" id="GO:0042026">
    <property type="term" value="P:protein refolding"/>
    <property type="evidence" value="ECO:0007669"/>
    <property type="project" value="TreeGrafter"/>
</dbReference>
<accession>A0A1A9WKE6</accession>
<dbReference type="InterPro" id="IPR001436">
    <property type="entry name" value="Alpha-crystallin/sHSP_animal"/>
</dbReference>
<feature type="compositionally biased region" description="Basic and acidic residues" evidence="4">
    <location>
        <begin position="195"/>
        <end position="216"/>
    </location>
</feature>
<reference evidence="6" key="2">
    <citation type="submission" date="2020-05" db="UniProtKB">
        <authorList>
            <consortium name="EnsemblMetazoa"/>
        </authorList>
    </citation>
    <scope>IDENTIFICATION</scope>
    <source>
        <strain evidence="6">IAEA</strain>
    </source>
</reference>
<evidence type="ECO:0000259" key="5">
    <source>
        <dbReference type="PROSITE" id="PS01031"/>
    </source>
</evidence>
<organism evidence="6 7">
    <name type="scientific">Glossina brevipalpis</name>
    <dbReference type="NCBI Taxonomy" id="37001"/>
    <lineage>
        <taxon>Eukaryota</taxon>
        <taxon>Metazoa</taxon>
        <taxon>Ecdysozoa</taxon>
        <taxon>Arthropoda</taxon>
        <taxon>Hexapoda</taxon>
        <taxon>Insecta</taxon>
        <taxon>Pterygota</taxon>
        <taxon>Neoptera</taxon>
        <taxon>Endopterygota</taxon>
        <taxon>Diptera</taxon>
        <taxon>Brachycera</taxon>
        <taxon>Muscomorpha</taxon>
        <taxon>Hippoboscoidea</taxon>
        <taxon>Glossinidae</taxon>
        <taxon>Glossina</taxon>
    </lineage>
</organism>